<organism evidence="5 6">
    <name type="scientific">Zootermopsis nevadensis</name>
    <name type="common">Dampwood termite</name>
    <dbReference type="NCBI Taxonomy" id="136037"/>
    <lineage>
        <taxon>Eukaryota</taxon>
        <taxon>Metazoa</taxon>
        <taxon>Ecdysozoa</taxon>
        <taxon>Arthropoda</taxon>
        <taxon>Hexapoda</taxon>
        <taxon>Insecta</taxon>
        <taxon>Pterygota</taxon>
        <taxon>Neoptera</taxon>
        <taxon>Polyneoptera</taxon>
        <taxon>Dictyoptera</taxon>
        <taxon>Blattodea</taxon>
        <taxon>Blattoidea</taxon>
        <taxon>Termitoidae</taxon>
        <taxon>Termopsidae</taxon>
        <taxon>Zootermopsis</taxon>
    </lineage>
</organism>
<evidence type="ECO:0000259" key="4">
    <source>
        <dbReference type="PROSITE" id="PS51729"/>
    </source>
</evidence>
<gene>
    <name evidence="5" type="ORF">L798_00325</name>
</gene>
<protein>
    <recommendedName>
        <fullName evidence="2">Protein NATD1</fullName>
    </recommendedName>
    <alternativeName>
        <fullName evidence="3">N-acetyltransferase domain-containing protein 1</fullName>
    </alternativeName>
</protein>
<dbReference type="SUPFAM" id="SSF55729">
    <property type="entry name" value="Acyl-CoA N-acyltransferases (Nat)"/>
    <property type="match status" value="1"/>
</dbReference>
<dbReference type="AlphaFoldDB" id="A0A067QV01"/>
<dbReference type="PANTHER" id="PTHR31435:SF9">
    <property type="entry name" value="PROTEIN NATD1"/>
    <property type="match status" value="1"/>
</dbReference>
<proteinExistence type="inferred from homology"/>
<evidence type="ECO:0000256" key="3">
    <source>
        <dbReference type="ARBA" id="ARBA00031876"/>
    </source>
</evidence>
<sequence>MLLRSRGLMKTVQNMNKTNLGLLHTKTLAVEHDYVNHRFYIKLGNDVAFIQYDMFNNVLDYKETYVPPAFRRKGVAQVLAEAAFDHAVKNDLKVKVTCTYLQKYLENHPLSEYTSRIVD</sequence>
<name>A0A067QV01_ZOONE</name>
<dbReference type="eggNOG" id="ENOG502S2NM">
    <property type="taxonomic scope" value="Eukaryota"/>
</dbReference>
<feature type="domain" description="N-acetyltransferase" evidence="4">
    <location>
        <begin position="31"/>
        <end position="118"/>
    </location>
</feature>
<dbReference type="InterPro" id="IPR045057">
    <property type="entry name" value="Gcn5-rel_NAT"/>
</dbReference>
<dbReference type="OMA" id="NTHMSAF"/>
<evidence type="ECO:0000313" key="5">
    <source>
        <dbReference type="EMBL" id="KDR09589.1"/>
    </source>
</evidence>
<evidence type="ECO:0000313" key="6">
    <source>
        <dbReference type="Proteomes" id="UP000027135"/>
    </source>
</evidence>
<evidence type="ECO:0000256" key="2">
    <source>
        <dbReference type="ARBA" id="ARBA00020243"/>
    </source>
</evidence>
<dbReference type="Proteomes" id="UP000027135">
    <property type="component" value="Unassembled WGS sequence"/>
</dbReference>
<dbReference type="STRING" id="136037.A0A067QV01"/>
<dbReference type="PROSITE" id="PS51729">
    <property type="entry name" value="GNAT_YJDJ"/>
    <property type="match status" value="1"/>
</dbReference>
<keyword evidence="6" id="KW-1185">Reference proteome</keyword>
<evidence type="ECO:0000256" key="1">
    <source>
        <dbReference type="ARBA" id="ARBA00006233"/>
    </source>
</evidence>
<comment type="similarity">
    <text evidence="1">Belongs to the NATD1 family.</text>
</comment>
<dbReference type="Gene3D" id="3.40.630.30">
    <property type="match status" value="1"/>
</dbReference>
<dbReference type="InterPro" id="IPR016181">
    <property type="entry name" value="Acyl_CoA_acyltransferase"/>
</dbReference>
<dbReference type="PANTHER" id="PTHR31435">
    <property type="entry name" value="PROTEIN NATD1"/>
    <property type="match status" value="1"/>
</dbReference>
<dbReference type="EMBL" id="KK853234">
    <property type="protein sequence ID" value="KDR09589.1"/>
    <property type="molecule type" value="Genomic_DNA"/>
</dbReference>
<dbReference type="InterPro" id="IPR031165">
    <property type="entry name" value="GNAT_YJDJ"/>
</dbReference>
<accession>A0A067QV01</accession>
<dbReference type="InParanoid" id="A0A067QV01"/>
<reference evidence="5 6" key="1">
    <citation type="journal article" date="2014" name="Nat. Commun.">
        <title>Molecular traces of alternative social organization in a termite genome.</title>
        <authorList>
            <person name="Terrapon N."/>
            <person name="Li C."/>
            <person name="Robertson H.M."/>
            <person name="Ji L."/>
            <person name="Meng X."/>
            <person name="Booth W."/>
            <person name="Chen Z."/>
            <person name="Childers C.P."/>
            <person name="Glastad K.M."/>
            <person name="Gokhale K."/>
            <person name="Gowin J."/>
            <person name="Gronenberg W."/>
            <person name="Hermansen R.A."/>
            <person name="Hu H."/>
            <person name="Hunt B.G."/>
            <person name="Huylmans A.K."/>
            <person name="Khalil S.M."/>
            <person name="Mitchell R.D."/>
            <person name="Munoz-Torres M.C."/>
            <person name="Mustard J.A."/>
            <person name="Pan H."/>
            <person name="Reese J.T."/>
            <person name="Scharf M.E."/>
            <person name="Sun F."/>
            <person name="Vogel H."/>
            <person name="Xiao J."/>
            <person name="Yang W."/>
            <person name="Yang Z."/>
            <person name="Yang Z."/>
            <person name="Zhou J."/>
            <person name="Zhu J."/>
            <person name="Brent C.S."/>
            <person name="Elsik C.G."/>
            <person name="Goodisman M.A."/>
            <person name="Liberles D.A."/>
            <person name="Roe R.M."/>
            <person name="Vargo E.L."/>
            <person name="Vilcinskas A."/>
            <person name="Wang J."/>
            <person name="Bornberg-Bauer E."/>
            <person name="Korb J."/>
            <person name="Zhang G."/>
            <person name="Liebig J."/>
        </authorList>
    </citation>
    <scope>NUCLEOTIDE SEQUENCE [LARGE SCALE GENOMIC DNA]</scope>
    <source>
        <tissue evidence="5">Whole organism</tissue>
    </source>
</reference>
<dbReference type="Pfam" id="PF14542">
    <property type="entry name" value="Acetyltransf_CG"/>
    <property type="match status" value="1"/>
</dbReference>